<proteinExistence type="predicted"/>
<dbReference type="PROSITE" id="PS50191">
    <property type="entry name" value="CRAL_TRIO"/>
    <property type="match status" value="1"/>
</dbReference>
<evidence type="ECO:0000259" key="1">
    <source>
        <dbReference type="PROSITE" id="PS50191"/>
    </source>
</evidence>
<dbReference type="Pfam" id="PF00650">
    <property type="entry name" value="CRAL_TRIO"/>
    <property type="match status" value="1"/>
</dbReference>
<dbReference type="GO" id="GO:0005737">
    <property type="term" value="C:cytoplasm"/>
    <property type="evidence" value="ECO:0007669"/>
    <property type="project" value="TreeGrafter"/>
</dbReference>
<dbReference type="InterPro" id="IPR051064">
    <property type="entry name" value="SEC14/CRAL-TRIO_domain"/>
</dbReference>
<feature type="domain" description="CRAL-TRIO" evidence="1">
    <location>
        <begin position="75"/>
        <end position="252"/>
    </location>
</feature>
<dbReference type="CDD" id="cd00170">
    <property type="entry name" value="SEC14"/>
    <property type="match status" value="1"/>
</dbReference>
<dbReference type="InterPro" id="IPR009038">
    <property type="entry name" value="GOLD_dom"/>
</dbReference>
<dbReference type="GO" id="GO:0006508">
    <property type="term" value="P:proteolysis"/>
    <property type="evidence" value="ECO:0007669"/>
    <property type="project" value="InterPro"/>
</dbReference>
<dbReference type="InterPro" id="IPR001563">
    <property type="entry name" value="Peptidase_S10"/>
</dbReference>
<accession>A0A8J2KHG3</accession>
<dbReference type="SMART" id="SM00516">
    <property type="entry name" value="SEC14"/>
    <property type="match status" value="1"/>
</dbReference>
<dbReference type="EMBL" id="CAJVCH010326798">
    <property type="protein sequence ID" value="CAG7786810.1"/>
    <property type="molecule type" value="Genomic_DNA"/>
</dbReference>
<dbReference type="OrthoDB" id="735686at2759"/>
<comment type="caution">
    <text evidence="3">The sequence shown here is derived from an EMBL/GenBank/DDBJ whole genome shotgun (WGS) entry which is preliminary data.</text>
</comment>
<dbReference type="SMART" id="SM01100">
    <property type="entry name" value="CRAL_TRIO_N"/>
    <property type="match status" value="1"/>
</dbReference>
<reference evidence="3" key="1">
    <citation type="submission" date="2021-06" db="EMBL/GenBank/DDBJ databases">
        <authorList>
            <person name="Hodson N. C."/>
            <person name="Mongue J. A."/>
            <person name="Jaron S. K."/>
        </authorList>
    </citation>
    <scope>NUCLEOTIDE SEQUENCE</scope>
</reference>
<dbReference type="PROSITE" id="PS50866">
    <property type="entry name" value="GOLD"/>
    <property type="match status" value="1"/>
</dbReference>
<sequence length="758" mass="87662">MAETTENEQGPLEQFRAKVEDLIPRLDRDESSDINLVRWLRAQDLNVELAEEMFRKSMTWREENRIDELGKDMDFDEYLIEKMPLRLGGRDKEGILIAVCPYGRWDMQALLTEGLKDRMLQHVLKVIEAYIQHVKSVGNGEAKFSQALTIVFDMDQFSMRQVASQDVIYWIMEFFRTFDANYPETLKSAYVVNVPKIFEIFWPLINIFLSARTLSKVHILGGWPDKWRQPLREIADLREISSDIGGSNTMTPQITLPFSWSLLSLPRAPVYPSEELMTTTVPAGSKLTKGFNLKAGNRITWNFKTDTYDVGFEFTKNQVPVYPSVKSDCYTFVQDGLFDVVEDGTYELVFDNTYSRFRSKTLHYSFSGYLTIDEKYNSNLFFWFFPAQEKPEKAPVILWVNDIPGHTSLKGIFLENGPFILDENGEIQERTHTWTKTHSMLYIDAPVGSGFSFADNHTAYANNSDDEADELHEALTQFFTLFCEYQTQGFYLAGEAYAASFIAHTAKKIDAENAKGSLKINLKGFVLGSPFFDFEYAMKNQVEFHYNLGLIDKKQGKEIQAGIDNGLRLMKEEKYPDAHEQFLSTIYHEKSLLNQYTGFEDYRSVLNSQVPPEIARFQKFMDSKEVHQFLHVGLHKFVGINYEVWAKFTQDVFKSHMTTMAEMLDKGYRVLMYVPQFDYAIHAEAVIRTINDLKWKGAEGYAKAPRKIWRIKDEIAGYTKSYDNLVFALVRNAGNYAMLEQPEWVLDIVEKFLYGVQI</sequence>
<feature type="domain" description="GOLD" evidence="2">
    <location>
        <begin position="274"/>
        <end position="368"/>
    </location>
</feature>
<evidence type="ECO:0000313" key="3">
    <source>
        <dbReference type="EMBL" id="CAG7786810.1"/>
    </source>
</evidence>
<dbReference type="AlphaFoldDB" id="A0A8J2KHG3"/>
<name>A0A8J2KHG3_9HEXA</name>
<keyword evidence="4" id="KW-1185">Reference proteome</keyword>
<protein>
    <recommendedName>
        <fullName evidence="5">CRAL-TRIO domain-containing protein</fullName>
    </recommendedName>
</protein>
<dbReference type="InterPro" id="IPR001251">
    <property type="entry name" value="CRAL-TRIO_dom"/>
</dbReference>
<dbReference type="PANTHER" id="PTHR23324:SF87">
    <property type="entry name" value="CRAL-TRIO DOMAIN-CONTAINING PROTEIN C34C12.6"/>
    <property type="match status" value="1"/>
</dbReference>
<evidence type="ECO:0000259" key="2">
    <source>
        <dbReference type="PROSITE" id="PS50866"/>
    </source>
</evidence>
<evidence type="ECO:0000313" key="4">
    <source>
        <dbReference type="Proteomes" id="UP000708208"/>
    </source>
</evidence>
<dbReference type="GO" id="GO:0004185">
    <property type="term" value="F:serine-type carboxypeptidase activity"/>
    <property type="evidence" value="ECO:0007669"/>
    <property type="project" value="InterPro"/>
</dbReference>
<dbReference type="InterPro" id="IPR011074">
    <property type="entry name" value="CRAL/TRIO_N_dom"/>
</dbReference>
<dbReference type="Pfam" id="PF00450">
    <property type="entry name" value="Peptidase_S10"/>
    <property type="match status" value="1"/>
</dbReference>
<evidence type="ECO:0008006" key="5">
    <source>
        <dbReference type="Google" id="ProtNLM"/>
    </source>
</evidence>
<organism evidence="3 4">
    <name type="scientific">Allacma fusca</name>
    <dbReference type="NCBI Taxonomy" id="39272"/>
    <lineage>
        <taxon>Eukaryota</taxon>
        <taxon>Metazoa</taxon>
        <taxon>Ecdysozoa</taxon>
        <taxon>Arthropoda</taxon>
        <taxon>Hexapoda</taxon>
        <taxon>Collembola</taxon>
        <taxon>Symphypleona</taxon>
        <taxon>Sminthuridae</taxon>
        <taxon>Allacma</taxon>
    </lineage>
</organism>
<gene>
    <name evidence="3" type="ORF">AFUS01_LOCUS25360</name>
</gene>
<dbReference type="PANTHER" id="PTHR23324">
    <property type="entry name" value="SEC14 RELATED PROTEIN"/>
    <property type="match status" value="1"/>
</dbReference>
<dbReference type="Proteomes" id="UP000708208">
    <property type="component" value="Unassembled WGS sequence"/>
</dbReference>